<evidence type="ECO:0000313" key="6">
    <source>
        <dbReference type="EMBL" id="OUN42640.1"/>
    </source>
</evidence>
<dbReference type="eggNOG" id="COG2197">
    <property type="taxonomic scope" value="Bacteria"/>
</dbReference>
<dbReference type="CDD" id="cd06170">
    <property type="entry name" value="LuxR_C_like"/>
    <property type="match status" value="1"/>
</dbReference>
<dbReference type="Proteomes" id="UP000196560">
    <property type="component" value="Unassembled WGS sequence"/>
</dbReference>
<dbReference type="InterPro" id="IPR000792">
    <property type="entry name" value="Tscrpt_reg_LuxR_C"/>
</dbReference>
<dbReference type="GO" id="GO:0006355">
    <property type="term" value="P:regulation of DNA-templated transcription"/>
    <property type="evidence" value="ECO:0007669"/>
    <property type="project" value="InterPro"/>
</dbReference>
<evidence type="ECO:0000256" key="3">
    <source>
        <dbReference type="ARBA" id="ARBA00023163"/>
    </source>
</evidence>
<protein>
    <recommendedName>
        <fullName evidence="5">HTH luxR-type domain-containing protein</fullName>
    </recommendedName>
</protein>
<feature type="domain" description="HTH luxR-type" evidence="5">
    <location>
        <begin position="147"/>
        <end position="212"/>
    </location>
</feature>
<evidence type="ECO:0000256" key="2">
    <source>
        <dbReference type="ARBA" id="ARBA00023125"/>
    </source>
</evidence>
<dbReference type="EMBL" id="NFHO01000007">
    <property type="protein sequence ID" value="OUN42640.1"/>
    <property type="molecule type" value="Genomic_DNA"/>
</dbReference>
<reference evidence="7" key="1">
    <citation type="submission" date="2017-04" db="EMBL/GenBank/DDBJ databases">
        <title>Function of individual gut microbiota members based on whole genome sequencing of pure cultures obtained from chicken caecum.</title>
        <authorList>
            <person name="Medvecky M."/>
            <person name="Cejkova D."/>
            <person name="Polansky O."/>
            <person name="Karasova D."/>
            <person name="Kubasova T."/>
            <person name="Cizek A."/>
            <person name="Rychlik I."/>
        </authorList>
    </citation>
    <scope>NUCLEOTIDE SEQUENCE [LARGE SCALE GENOMIC DNA]</scope>
    <source>
        <strain evidence="7">An70</strain>
    </source>
</reference>
<keyword evidence="4" id="KW-0175">Coiled coil</keyword>
<keyword evidence="1" id="KW-0805">Transcription regulation</keyword>
<name>A0A1Y3UBB4_9ACTN</name>
<dbReference type="SMART" id="SM00421">
    <property type="entry name" value="HTH_LUXR"/>
    <property type="match status" value="1"/>
</dbReference>
<evidence type="ECO:0000313" key="7">
    <source>
        <dbReference type="Proteomes" id="UP000196560"/>
    </source>
</evidence>
<evidence type="ECO:0000256" key="1">
    <source>
        <dbReference type="ARBA" id="ARBA00023015"/>
    </source>
</evidence>
<dbReference type="PANTHER" id="PTHR44688:SF16">
    <property type="entry name" value="DNA-BINDING TRANSCRIPTIONAL ACTIVATOR DEVR_DOSR"/>
    <property type="match status" value="1"/>
</dbReference>
<dbReference type="PANTHER" id="PTHR44688">
    <property type="entry name" value="DNA-BINDING TRANSCRIPTIONAL ACTIVATOR DEVR_DOSR"/>
    <property type="match status" value="1"/>
</dbReference>
<gene>
    <name evidence="6" type="ORF">B5G21_06990</name>
</gene>
<keyword evidence="2" id="KW-0238">DNA-binding</keyword>
<dbReference type="Pfam" id="PF00196">
    <property type="entry name" value="GerE"/>
    <property type="match status" value="1"/>
</dbReference>
<dbReference type="Gene3D" id="1.10.10.10">
    <property type="entry name" value="Winged helix-like DNA-binding domain superfamily/Winged helix DNA-binding domain"/>
    <property type="match status" value="1"/>
</dbReference>
<organism evidence="6 7">
    <name type="scientific">Enorma massiliensis</name>
    <dbReference type="NCBI Taxonomy" id="1472761"/>
    <lineage>
        <taxon>Bacteria</taxon>
        <taxon>Bacillati</taxon>
        <taxon>Actinomycetota</taxon>
        <taxon>Coriobacteriia</taxon>
        <taxon>Coriobacteriales</taxon>
        <taxon>Coriobacteriaceae</taxon>
        <taxon>Enorma</taxon>
    </lineage>
</organism>
<proteinExistence type="predicted"/>
<dbReference type="GO" id="GO:0003677">
    <property type="term" value="F:DNA binding"/>
    <property type="evidence" value="ECO:0007669"/>
    <property type="project" value="UniProtKB-KW"/>
</dbReference>
<dbReference type="InterPro" id="IPR016032">
    <property type="entry name" value="Sig_transdc_resp-reg_C-effctor"/>
</dbReference>
<feature type="coiled-coil region" evidence="4">
    <location>
        <begin position="74"/>
        <end position="101"/>
    </location>
</feature>
<dbReference type="InterPro" id="IPR036388">
    <property type="entry name" value="WH-like_DNA-bd_sf"/>
</dbReference>
<accession>A0A1Y3UBB4</accession>
<dbReference type="PROSITE" id="PS50043">
    <property type="entry name" value="HTH_LUXR_2"/>
    <property type="match status" value="1"/>
</dbReference>
<dbReference type="STRING" id="1118060.GCA_000311845_00418"/>
<evidence type="ECO:0000256" key="4">
    <source>
        <dbReference type="SAM" id="Coils"/>
    </source>
</evidence>
<keyword evidence="7" id="KW-1185">Reference proteome</keyword>
<sequence>MPLALYDAMREIHEPGVVRGAPGIVAGLLAVSVVAWHPQLSSVLLVLASCGLAALLALRTNRLLARLGTFNRIRDDLALRTRSLQDRNRALEAELHHARHAGGAPETTGFSTADGTPATAGTPACSAGLSSMDAPAEADLHSAAFERPAAFSCLTDREYEVARLVADGLDNREIAAAAYMGEGTVRNHISSILSKMQLSNRTQLAVSFWRAHYEA</sequence>
<comment type="caution">
    <text evidence="6">The sequence shown here is derived from an EMBL/GenBank/DDBJ whole genome shotgun (WGS) entry which is preliminary data.</text>
</comment>
<dbReference type="AlphaFoldDB" id="A0A1Y3UBB4"/>
<keyword evidence="3" id="KW-0804">Transcription</keyword>
<dbReference type="PRINTS" id="PR00038">
    <property type="entry name" value="HTHLUXR"/>
</dbReference>
<evidence type="ECO:0000259" key="5">
    <source>
        <dbReference type="PROSITE" id="PS50043"/>
    </source>
</evidence>
<dbReference type="SUPFAM" id="SSF46894">
    <property type="entry name" value="C-terminal effector domain of the bipartite response regulators"/>
    <property type="match status" value="1"/>
</dbReference>